<accession>A0A6L4WTG5</accession>
<dbReference type="AlphaFoldDB" id="A0A6L4WTG5"/>
<reference evidence="1 2" key="1">
    <citation type="submission" date="2019-10" db="EMBL/GenBank/DDBJ databases">
        <title>Poseidonibacter ostreae sp. nov., isolated from the gut of the Ostrea denselamellosa.</title>
        <authorList>
            <person name="Choi A."/>
        </authorList>
    </citation>
    <scope>NUCLEOTIDE SEQUENCE [LARGE SCALE GENOMIC DNA]</scope>
    <source>
        <strain evidence="1 2">SJOD-M-33</strain>
    </source>
</reference>
<evidence type="ECO:0000313" key="1">
    <source>
        <dbReference type="EMBL" id="KAB7889569.1"/>
    </source>
</evidence>
<evidence type="ECO:0008006" key="3">
    <source>
        <dbReference type="Google" id="ProtNLM"/>
    </source>
</evidence>
<name>A0A6L4WTG5_9BACT</name>
<dbReference type="Proteomes" id="UP000472839">
    <property type="component" value="Unassembled WGS sequence"/>
</dbReference>
<protein>
    <recommendedName>
        <fullName evidence="3">Lipoprotein</fullName>
    </recommendedName>
</protein>
<organism evidence="1 2">
    <name type="scientific">Poseidonibacter ostreae</name>
    <dbReference type="NCBI Taxonomy" id="2654171"/>
    <lineage>
        <taxon>Bacteria</taxon>
        <taxon>Pseudomonadati</taxon>
        <taxon>Campylobacterota</taxon>
        <taxon>Epsilonproteobacteria</taxon>
        <taxon>Campylobacterales</taxon>
        <taxon>Arcobacteraceae</taxon>
        <taxon>Poseidonibacter</taxon>
    </lineage>
</organism>
<dbReference type="PROSITE" id="PS51257">
    <property type="entry name" value="PROKAR_LIPOPROTEIN"/>
    <property type="match status" value="1"/>
</dbReference>
<dbReference type="EMBL" id="WFKK01000012">
    <property type="protein sequence ID" value="KAB7889569.1"/>
    <property type="molecule type" value="Genomic_DNA"/>
</dbReference>
<proteinExistence type="predicted"/>
<evidence type="ECO:0000313" key="2">
    <source>
        <dbReference type="Proteomes" id="UP000472839"/>
    </source>
</evidence>
<comment type="caution">
    <text evidence="1">The sequence shown here is derived from an EMBL/GenBank/DDBJ whole genome shotgun (WGS) entry which is preliminary data.</text>
</comment>
<gene>
    <name evidence="1" type="ORF">GBG19_05800</name>
</gene>
<sequence>MLLNKFKTTILLSIATAIFTGCGYTPLPMQHFQKGDVIIEKNSDGTTRFFGISKNMEFASKYGITYNQTAKLISELKESAYYGKAKGYKYFAVKSDKFNNILGMPITSINSIMKYCSYPTSEVAKSHSGDCKGLSYRTDVHFFKENPNAFPVWNVDDVINEEIDLSYVENDKRKKALTNYLRDSSISFKN</sequence>
<dbReference type="RefSeq" id="WP_152279733.1">
    <property type="nucleotide sequence ID" value="NZ_WFKK01000012.1"/>
</dbReference>